<dbReference type="NCBIfam" id="TIGR01958">
    <property type="entry name" value="nuoE_fam"/>
    <property type="match status" value="1"/>
</dbReference>
<dbReference type="Gene3D" id="3.40.30.10">
    <property type="entry name" value="Glutaredoxin"/>
    <property type="match status" value="1"/>
</dbReference>
<keyword evidence="2" id="KW-0001">2Fe-2S</keyword>
<evidence type="ECO:0000256" key="4">
    <source>
        <dbReference type="ARBA" id="ARBA00023004"/>
    </source>
</evidence>
<dbReference type="InterPro" id="IPR042128">
    <property type="entry name" value="NuoE_dom"/>
</dbReference>
<feature type="region of interest" description="Disordered" evidence="7">
    <location>
        <begin position="169"/>
        <end position="204"/>
    </location>
</feature>
<dbReference type="Pfam" id="PF01257">
    <property type="entry name" value="2Fe-2S_thioredx"/>
    <property type="match status" value="1"/>
</dbReference>
<dbReference type="SUPFAM" id="SSF52833">
    <property type="entry name" value="Thioredoxin-like"/>
    <property type="match status" value="1"/>
</dbReference>
<keyword evidence="5" id="KW-0411">Iron-sulfur</keyword>
<reference evidence="8 9" key="1">
    <citation type="journal article" date="2024" name="Front. Microbiol.">
        <title>Novel thermophilic genera Geochorda gen. nov. and Carboxydochorda gen. nov. from the deep terrestrial subsurface reveal the ecophysiological diversity in the class Limnochordia.</title>
        <authorList>
            <person name="Karnachuk O.V."/>
            <person name="Lukina A.P."/>
            <person name="Avakyan M.R."/>
            <person name="Kadnikov V.V."/>
            <person name="Begmatov S."/>
            <person name="Beletsky A.V."/>
            <person name="Vlasova K.G."/>
            <person name="Novikov A.A."/>
            <person name="Shcherbakova V.A."/>
            <person name="Mardanov A.V."/>
            <person name="Ravin N.V."/>
        </authorList>
    </citation>
    <scope>NUCLEOTIDE SEQUENCE [LARGE SCALE GENOMIC DNA]</scope>
    <source>
        <strain evidence="8 9">L945</strain>
    </source>
</reference>
<dbReference type="PIRSF" id="PIRSF000216">
    <property type="entry name" value="NADH_DH_24kDa"/>
    <property type="match status" value="1"/>
</dbReference>
<accession>A0ABZ1C1L9</accession>
<dbReference type="CDD" id="cd03064">
    <property type="entry name" value="TRX_Fd_NuoE"/>
    <property type="match status" value="1"/>
</dbReference>
<dbReference type="Proteomes" id="UP001332192">
    <property type="component" value="Chromosome"/>
</dbReference>
<evidence type="ECO:0000313" key="9">
    <source>
        <dbReference type="Proteomes" id="UP001332192"/>
    </source>
</evidence>
<gene>
    <name evidence="8" type="ORF">U7230_04085</name>
</gene>
<evidence type="ECO:0000256" key="2">
    <source>
        <dbReference type="ARBA" id="ARBA00022714"/>
    </source>
</evidence>
<proteinExistence type="inferred from homology"/>
<protein>
    <submittedName>
        <fullName evidence="8">NAD(P)H-dependent oxidoreductase subunit E</fullName>
    </submittedName>
</protein>
<keyword evidence="4" id="KW-0408">Iron</keyword>
<evidence type="ECO:0000256" key="3">
    <source>
        <dbReference type="ARBA" id="ARBA00022723"/>
    </source>
</evidence>
<evidence type="ECO:0000313" key="8">
    <source>
        <dbReference type="EMBL" id="WRP18193.1"/>
    </source>
</evidence>
<dbReference type="InterPro" id="IPR002023">
    <property type="entry name" value="NuoE-like"/>
</dbReference>
<keyword evidence="9" id="KW-1185">Reference proteome</keyword>
<organism evidence="8 9">
    <name type="scientific">Carboxydichorda subterranea</name>
    <dbReference type="NCBI Taxonomy" id="3109565"/>
    <lineage>
        <taxon>Bacteria</taxon>
        <taxon>Bacillati</taxon>
        <taxon>Bacillota</taxon>
        <taxon>Limnochordia</taxon>
        <taxon>Limnochordales</taxon>
        <taxon>Geochordaceae</taxon>
        <taxon>Carboxydichorda</taxon>
    </lineage>
</organism>
<dbReference type="RefSeq" id="WP_324717464.1">
    <property type="nucleotide sequence ID" value="NZ_CP141615.1"/>
</dbReference>
<keyword evidence="3" id="KW-0479">Metal-binding</keyword>
<dbReference type="PANTHER" id="PTHR10371">
    <property type="entry name" value="NADH DEHYDROGENASE UBIQUINONE FLAVOPROTEIN 2, MITOCHONDRIAL"/>
    <property type="match status" value="1"/>
</dbReference>
<evidence type="ECO:0000256" key="1">
    <source>
        <dbReference type="ARBA" id="ARBA00010643"/>
    </source>
</evidence>
<dbReference type="PANTHER" id="PTHR10371:SF3">
    <property type="entry name" value="NADH DEHYDROGENASE [UBIQUINONE] FLAVOPROTEIN 2, MITOCHONDRIAL"/>
    <property type="match status" value="1"/>
</dbReference>
<dbReference type="InterPro" id="IPR041921">
    <property type="entry name" value="NuoE_N"/>
</dbReference>
<comment type="similarity">
    <text evidence="1">Belongs to the complex I 24 kDa subunit family.</text>
</comment>
<name>A0ABZ1C1L9_9FIRM</name>
<evidence type="ECO:0000256" key="6">
    <source>
        <dbReference type="ARBA" id="ARBA00034078"/>
    </source>
</evidence>
<sequence>MAPQWARDESAVNEILSRYPDKRSAIMPLLHLAQEQRGYLDREDIDAVGEILDLTPAQVESVASFYSLFLRRPEGRYTLTVCGNLACALGGARELVGYLQRRLGVEAGETTGDGMFTLKVTGECLAACDQAPVLQVNGYYVHRATPERVDALIEALKDGVPPARLADKATLPGEATRVPATPAISPNGQRPVAERKGPDDEPDL</sequence>
<dbReference type="Gene3D" id="1.10.10.1590">
    <property type="entry name" value="NADH-quinone oxidoreductase subunit E"/>
    <property type="match status" value="1"/>
</dbReference>
<evidence type="ECO:0000256" key="7">
    <source>
        <dbReference type="SAM" id="MobiDB-lite"/>
    </source>
</evidence>
<comment type="cofactor">
    <cofactor evidence="6">
        <name>[2Fe-2S] cluster</name>
        <dbReference type="ChEBI" id="CHEBI:190135"/>
    </cofactor>
</comment>
<dbReference type="InterPro" id="IPR036249">
    <property type="entry name" value="Thioredoxin-like_sf"/>
</dbReference>
<feature type="compositionally biased region" description="Basic and acidic residues" evidence="7">
    <location>
        <begin position="192"/>
        <end position="204"/>
    </location>
</feature>
<dbReference type="EMBL" id="CP141615">
    <property type="protein sequence ID" value="WRP18193.1"/>
    <property type="molecule type" value="Genomic_DNA"/>
</dbReference>
<evidence type="ECO:0000256" key="5">
    <source>
        <dbReference type="ARBA" id="ARBA00023014"/>
    </source>
</evidence>